<keyword evidence="3" id="KW-0407">Ion channel</keyword>
<evidence type="ECO:0000313" key="4">
    <source>
        <dbReference type="Proteomes" id="UP000481252"/>
    </source>
</evidence>
<organism evidence="3 4">
    <name type="scientific">Mesorhizobium zhangyense</name>
    <dbReference type="NCBI Taxonomy" id="1776730"/>
    <lineage>
        <taxon>Bacteria</taxon>
        <taxon>Pseudomonadati</taxon>
        <taxon>Pseudomonadota</taxon>
        <taxon>Alphaproteobacteria</taxon>
        <taxon>Hyphomicrobiales</taxon>
        <taxon>Phyllobacteriaceae</taxon>
        <taxon>Mesorhizobium</taxon>
    </lineage>
</organism>
<accession>A0A7C9R4W9</accession>
<evidence type="ECO:0000259" key="2">
    <source>
        <dbReference type="Pfam" id="PF07885"/>
    </source>
</evidence>
<dbReference type="InterPro" id="IPR013099">
    <property type="entry name" value="K_chnl_dom"/>
</dbReference>
<dbReference type="RefSeq" id="WP_165114208.1">
    <property type="nucleotide sequence ID" value="NZ_JAAKZG010000001.1"/>
</dbReference>
<reference evidence="3 4" key="1">
    <citation type="submission" date="2020-02" db="EMBL/GenBank/DDBJ databases">
        <title>Genome sequence of the type strain CGMCC 1.15528 of Mesorhizobium zhangyense.</title>
        <authorList>
            <person name="Gao J."/>
            <person name="Sun J."/>
        </authorList>
    </citation>
    <scope>NUCLEOTIDE SEQUENCE [LARGE SCALE GENOMIC DNA]</scope>
    <source>
        <strain evidence="3 4">CGMCC 1.15528</strain>
    </source>
</reference>
<proteinExistence type="predicted"/>
<dbReference type="AlphaFoldDB" id="A0A7C9R4W9"/>
<dbReference type="EMBL" id="JAAKZG010000001">
    <property type="protein sequence ID" value="NGN40075.1"/>
    <property type="molecule type" value="Genomic_DNA"/>
</dbReference>
<dbReference type="Gene3D" id="1.10.287.70">
    <property type="match status" value="1"/>
</dbReference>
<gene>
    <name evidence="3" type="ORF">G6N74_03255</name>
</gene>
<dbReference type="Proteomes" id="UP000481252">
    <property type="component" value="Unassembled WGS sequence"/>
</dbReference>
<feature type="transmembrane region" description="Helical" evidence="1">
    <location>
        <begin position="47"/>
        <end position="71"/>
    </location>
</feature>
<keyword evidence="1" id="KW-0812">Transmembrane</keyword>
<feature type="domain" description="Potassium channel" evidence="2">
    <location>
        <begin position="61"/>
        <end position="129"/>
    </location>
</feature>
<feature type="transmembrane region" description="Helical" evidence="1">
    <location>
        <begin position="13"/>
        <end position="35"/>
    </location>
</feature>
<keyword evidence="1" id="KW-1133">Transmembrane helix</keyword>
<keyword evidence="3" id="KW-0813">Transport</keyword>
<dbReference type="GO" id="GO:0034220">
    <property type="term" value="P:monoatomic ion transmembrane transport"/>
    <property type="evidence" value="ECO:0007669"/>
    <property type="project" value="UniProtKB-KW"/>
</dbReference>
<evidence type="ECO:0000256" key="1">
    <source>
        <dbReference type="SAM" id="Phobius"/>
    </source>
</evidence>
<keyword evidence="1" id="KW-0472">Membrane</keyword>
<keyword evidence="3" id="KW-0406">Ion transport</keyword>
<dbReference type="Pfam" id="PF07885">
    <property type="entry name" value="Ion_trans_2"/>
    <property type="match status" value="1"/>
</dbReference>
<feature type="transmembrane region" description="Helical" evidence="1">
    <location>
        <begin position="108"/>
        <end position="129"/>
    </location>
</feature>
<name>A0A7C9R4W9_9HYPH</name>
<protein>
    <submittedName>
        <fullName evidence="3">Two pore domain potassium channel family protein</fullName>
    </submittedName>
</protein>
<evidence type="ECO:0000313" key="3">
    <source>
        <dbReference type="EMBL" id="NGN40075.1"/>
    </source>
</evidence>
<comment type="caution">
    <text evidence="3">The sequence shown here is derived from an EMBL/GenBank/DDBJ whole genome shotgun (WGS) entry which is preliminary data.</text>
</comment>
<keyword evidence="4" id="KW-1185">Reference proteome</keyword>
<sequence length="144" mass="15597">MIENLLLATVFDVLTFLVHAAGLIALTHVVSFLLSHPLIYGKQGEKALAMGALALGLYVLVCVELAIWAVGMLAVGALPDFETAFYFSASTFATIGFNDVTPLKEWRLLSAMEGITGLLIMGWTAAYLVTSGVRFGPFERDKHF</sequence>
<dbReference type="SUPFAM" id="SSF81324">
    <property type="entry name" value="Voltage-gated potassium channels"/>
    <property type="match status" value="1"/>
</dbReference>